<evidence type="ECO:0000313" key="2">
    <source>
        <dbReference type="Proteomes" id="UP000829401"/>
    </source>
</evidence>
<dbReference type="EMBL" id="CP080467">
    <property type="protein sequence ID" value="UNO47843.1"/>
    <property type="molecule type" value="Genomic_DNA"/>
</dbReference>
<dbReference type="AlphaFoldDB" id="T0C9I7"/>
<sequence>MHLKNVQTKDALKDLRCIAECTILEDLDISPDLKERILTHLESTPSPVQVNSKRRVKVLVTLSIAVVGALTAIGVLYSQHTKPKVDYTTLFVAETSLPVAASAWFQKVQLRTGNHLGFSSALPT</sequence>
<accession>A0A9E7CV57</accession>
<evidence type="ECO:0000313" key="1">
    <source>
        <dbReference type="EMBL" id="UNO47843.1"/>
    </source>
</evidence>
<gene>
    <name evidence="1" type="ORF">K1I37_14270</name>
</gene>
<dbReference type="OrthoDB" id="9999434at2"/>
<accession>T0C9I7</accession>
<reference evidence="2" key="1">
    <citation type="journal article" date="2022" name="G3 (Bethesda)">
        <title>Unveiling the complete genome sequence of Alicyclobacillus acidoterrestris DSM 3922T, a taint-producing strain.</title>
        <authorList>
            <person name="Leonardo I.C."/>
            <person name="Barreto Crespo M.T."/>
            <person name="Gaspar F.B."/>
        </authorList>
    </citation>
    <scope>NUCLEOTIDE SEQUENCE [LARGE SCALE GENOMIC DNA]</scope>
    <source>
        <strain evidence="2">DSM 3922</strain>
    </source>
</reference>
<name>T0C9I7_ALIAG</name>
<protein>
    <submittedName>
        <fullName evidence="1">Uncharacterized protein</fullName>
    </submittedName>
</protein>
<organism evidence="1 2">
    <name type="scientific">Alicyclobacillus acidoterrestris (strain ATCC 49025 / DSM 3922 / CIP 106132 / NCIMB 13137 / GD3B)</name>
    <dbReference type="NCBI Taxonomy" id="1356854"/>
    <lineage>
        <taxon>Bacteria</taxon>
        <taxon>Bacillati</taxon>
        <taxon>Bacillota</taxon>
        <taxon>Bacilli</taxon>
        <taxon>Bacillales</taxon>
        <taxon>Alicyclobacillaceae</taxon>
        <taxon>Alicyclobacillus</taxon>
    </lineage>
</organism>
<dbReference type="Proteomes" id="UP000829401">
    <property type="component" value="Chromosome"/>
</dbReference>
<dbReference type="KEGG" id="aaco:K1I37_14270"/>
<keyword evidence="2" id="KW-1185">Reference proteome</keyword>
<proteinExistence type="predicted"/>
<dbReference type="RefSeq" id="WP_021294999.1">
    <property type="nucleotide sequence ID" value="NZ_AURB01000027.1"/>
</dbReference>